<gene>
    <name evidence="5" type="ORF">GALL_215550</name>
</gene>
<feature type="domain" description="Transposase IS66 central" evidence="2">
    <location>
        <begin position="178"/>
        <end position="438"/>
    </location>
</feature>
<protein>
    <submittedName>
        <fullName evidence="5">Transposase IS66 family protein</fullName>
    </submittedName>
</protein>
<dbReference type="InterPro" id="IPR004291">
    <property type="entry name" value="Transposase_IS66_central"/>
</dbReference>
<dbReference type="InterPro" id="IPR052344">
    <property type="entry name" value="Transposase-related"/>
</dbReference>
<organism evidence="5">
    <name type="scientific">mine drainage metagenome</name>
    <dbReference type="NCBI Taxonomy" id="410659"/>
    <lineage>
        <taxon>unclassified sequences</taxon>
        <taxon>metagenomes</taxon>
        <taxon>ecological metagenomes</taxon>
    </lineage>
</organism>
<feature type="region of interest" description="Disordered" evidence="1">
    <location>
        <begin position="72"/>
        <end position="105"/>
    </location>
</feature>
<dbReference type="Pfam" id="PF13007">
    <property type="entry name" value="LZ_Tnp_IS66"/>
    <property type="match status" value="1"/>
</dbReference>
<feature type="domain" description="Transposase TnpC homeodomain" evidence="4">
    <location>
        <begin position="35"/>
        <end position="111"/>
    </location>
</feature>
<sequence>MPTTTITTEELNALIAERDTLRGALRVVTVERDLLQERLKAFLHQLFAAKSEARGTEQRDLFLNEAEALAPTADTPAAQEEESGDGIEVAGHKSKKRGRKPLDPSLPREVIRHELPESERTCPHDGTALVEMGVEISEQLDIIPQQVRVVQHQRVKYACPCCDQGIKVTPAPARIIPKGLLTESALAWVVTSKYQDALPLYRQAALLGRFGGDMSRNTLAASVVRVGQAVQPIINLLRDHLLDADLVFGDETVIQVLKEPGRAAQTKSYLWAQMSGTGPPVRLFHYAPGRGGAHATTLYAGIKPGAVLMTDGYEVYNGIAASSALIHLGCWAHCRRYFVEAEAVISKQARGPGQPATQFIAAIAELYAIESKARDLPAEKRQQLRTEHSRPVLARIEDLLLRHLHSVLPGSLLGKALHYLSSQWPKLIRYVERGTYPIGRVEMWRGDRRPSLSVAAPFVWRCPSSRTIVPFPHPAHRTGRADFPHPALFRNIKPSHSQGRCRVAAGVSVLAFRIGTGRSIGDTLFPACRADASTRFAGVAPYSRQSAGRFA</sequence>
<dbReference type="PANTHER" id="PTHR33678:SF1">
    <property type="entry name" value="BLL1576 PROTEIN"/>
    <property type="match status" value="1"/>
</dbReference>
<evidence type="ECO:0000256" key="1">
    <source>
        <dbReference type="SAM" id="MobiDB-lite"/>
    </source>
</evidence>
<reference evidence="5" key="1">
    <citation type="submission" date="2016-10" db="EMBL/GenBank/DDBJ databases">
        <title>Sequence of Gallionella enrichment culture.</title>
        <authorList>
            <person name="Poehlein A."/>
            <person name="Muehling M."/>
            <person name="Daniel R."/>
        </authorList>
    </citation>
    <scope>NUCLEOTIDE SEQUENCE</scope>
</reference>
<dbReference type="EMBL" id="MLJW01000149">
    <property type="protein sequence ID" value="OIQ96397.1"/>
    <property type="molecule type" value="Genomic_DNA"/>
</dbReference>
<dbReference type="InterPro" id="IPR024463">
    <property type="entry name" value="Transposase_TnpC_homeodom"/>
</dbReference>
<accession>A0A1J5S7Z2</accession>
<dbReference type="InterPro" id="IPR024474">
    <property type="entry name" value="Znf_dom_IS66"/>
</dbReference>
<feature type="domain" description="Transposase IS66 zinc-finger binding" evidence="3">
    <location>
        <begin position="119"/>
        <end position="163"/>
    </location>
</feature>
<evidence type="ECO:0000259" key="2">
    <source>
        <dbReference type="Pfam" id="PF03050"/>
    </source>
</evidence>
<evidence type="ECO:0000313" key="5">
    <source>
        <dbReference type="EMBL" id="OIQ96397.1"/>
    </source>
</evidence>
<dbReference type="AlphaFoldDB" id="A0A1J5S7Z2"/>
<dbReference type="Pfam" id="PF13005">
    <property type="entry name" value="zf-IS66"/>
    <property type="match status" value="1"/>
</dbReference>
<comment type="caution">
    <text evidence="5">The sequence shown here is derived from an EMBL/GenBank/DDBJ whole genome shotgun (WGS) entry which is preliminary data.</text>
</comment>
<dbReference type="PANTHER" id="PTHR33678">
    <property type="entry name" value="BLL1576 PROTEIN"/>
    <property type="match status" value="1"/>
</dbReference>
<name>A0A1J5S7Z2_9ZZZZ</name>
<evidence type="ECO:0000259" key="4">
    <source>
        <dbReference type="Pfam" id="PF13007"/>
    </source>
</evidence>
<dbReference type="NCBIfam" id="NF033517">
    <property type="entry name" value="transpos_IS66"/>
    <property type="match status" value="1"/>
</dbReference>
<evidence type="ECO:0000259" key="3">
    <source>
        <dbReference type="Pfam" id="PF13005"/>
    </source>
</evidence>
<dbReference type="Pfam" id="PF03050">
    <property type="entry name" value="DDE_Tnp_IS66"/>
    <property type="match status" value="1"/>
</dbReference>
<proteinExistence type="predicted"/>